<dbReference type="EMBL" id="CP064782">
    <property type="protein sequence ID" value="QWT49411.1"/>
    <property type="molecule type" value="Genomic_DNA"/>
</dbReference>
<evidence type="ECO:0000313" key="4">
    <source>
        <dbReference type="Proteomes" id="UP000683428"/>
    </source>
</evidence>
<sequence length="1075" mass="115797">MTTETPQPNSPSSSPSPAGEPPRRPDSALFRWHRWRRSRAGRFSLYALATLVVLVAAFGLLGYYWLPGYAKAQLETQLSAQLQRPVTVARIEVEPFALRAAVDGLEVKDRDGRRLAGFQRLALDISSESLFRLIPVISAVSLEKPYVYLSRVAPGHYNISDLIQAWLARPAGPTPEFSVANIEISDGQVDFDDRPMGESHRLTDVDLSIPFIANTPSATNIDVEPRFSAKLNGAPLVLSGKLRPFGPEQVARLEFRVLDLDLSRLDDYVPVLLPFQLKKAWADTRLAVDFARPTGKKPSISLAGDVSLRDVSLLRPGSGVALTLAKGEAHFRDLHLEQQRLDKGGLELDDLALRRSGEKAPFASFHQLVVQDVAVDWGHQRARVGEVDWDGPQLSLKRRADGNLDLAALLKEGPQAPAKGSRGARSPARPGASAPSRGSVPAPQARSKAWVWQVDKVRVSGGRADYADLGLDKVPPLKVADLSLKVDGLASSGKAVPLSLLAKVNDRGRLALTGQGGWAPPTARLKLDMERVNLVALQGWVADRLNVVLTRGEVSVQGQLDYQAGRARFTGATELADFNVLDRLNATDLLRWKRLALAEVTADTGPEGVRIGQVTAQDFYARIILNKDGRLNLRDALKSPGEAQKDLTTAPALEHPGRAAPAPVQAKAPTPAPASGGGAGLPLRIGKVVFSGGHVNFSDRYVKPNYNANLTDLTGSLGTLAAGTRTPVSLRGRVDRSAPMEMSGQVDPLGKDLFLDLKGKARGIEMAGFTPYSGRYLGYTIDKGKLSMDVAYHVEKGSLQASNHIFLDQLTLGDKVESPDAISGPIKLVVALLKNSRGEIDLNLPIQGSINDPQFSVGGIVLKMIGNLIVKAATAPFSLISSLFSDGADLSYLPFDPGRSRITPAMEKQLGNLAKALRDRPSLDLEITGHADPAKDADGLKQALLERKLKAAKAADLAKAGKDGGSLADITLSPEEYNHYLEKAYKAADFKKPRNLIGLTKSLPPAEMERLLLANATLEEDDLKQLAQRRGAAVQAWLLDKGAIPPDRVFLLTPKVGLDAPQGAPEGGRADFALK</sequence>
<proteinExistence type="predicted"/>
<accession>A0A975XV25</accession>
<organism evidence="3 4">
    <name type="scientific">Azospira inquinata</name>
    <dbReference type="NCBI Taxonomy" id="2785627"/>
    <lineage>
        <taxon>Bacteria</taxon>
        <taxon>Pseudomonadati</taxon>
        <taxon>Pseudomonadota</taxon>
        <taxon>Betaproteobacteria</taxon>
        <taxon>Rhodocyclales</taxon>
        <taxon>Rhodocyclaceae</taxon>
        <taxon>Azospira</taxon>
    </lineage>
</organism>
<evidence type="ECO:0000256" key="1">
    <source>
        <dbReference type="SAM" id="MobiDB-lite"/>
    </source>
</evidence>
<keyword evidence="2" id="KW-1133">Transmembrane helix</keyword>
<dbReference type="Proteomes" id="UP000683428">
    <property type="component" value="Chromosome"/>
</dbReference>
<protein>
    <submittedName>
        <fullName evidence="3">DUF748 domain-containing protein</fullName>
    </submittedName>
</protein>
<dbReference type="InterPro" id="IPR052894">
    <property type="entry name" value="AsmA-related"/>
</dbReference>
<feature type="region of interest" description="Disordered" evidence="1">
    <location>
        <begin position="1"/>
        <end position="25"/>
    </location>
</feature>
<dbReference type="PANTHER" id="PTHR30441:SF8">
    <property type="entry name" value="DUF748 DOMAIN-CONTAINING PROTEIN"/>
    <property type="match status" value="1"/>
</dbReference>
<feature type="region of interest" description="Disordered" evidence="1">
    <location>
        <begin position="651"/>
        <end position="677"/>
    </location>
</feature>
<feature type="transmembrane region" description="Helical" evidence="2">
    <location>
        <begin position="43"/>
        <end position="66"/>
    </location>
</feature>
<gene>
    <name evidence="3" type="ORF">Azoinq_01985</name>
</gene>
<keyword evidence="2" id="KW-0472">Membrane</keyword>
<dbReference type="RefSeq" id="WP_216127121.1">
    <property type="nucleotide sequence ID" value="NZ_CP064782.1"/>
</dbReference>
<evidence type="ECO:0000313" key="3">
    <source>
        <dbReference type="EMBL" id="QWT49411.1"/>
    </source>
</evidence>
<reference evidence="3" key="1">
    <citation type="submission" date="2020-11" db="EMBL/GenBank/DDBJ databases">
        <title>Azospira inquinata sp. nov.</title>
        <authorList>
            <person name="Moe W.M."/>
            <person name="Mikes M.C."/>
        </authorList>
    </citation>
    <scope>NUCLEOTIDE SEQUENCE</scope>
    <source>
        <strain evidence="3">Azo-3</strain>
    </source>
</reference>
<dbReference type="GO" id="GO:0090313">
    <property type="term" value="P:regulation of protein targeting to membrane"/>
    <property type="evidence" value="ECO:0007669"/>
    <property type="project" value="TreeGrafter"/>
</dbReference>
<name>A0A975XV25_9RHOO</name>
<dbReference type="PANTHER" id="PTHR30441">
    <property type="entry name" value="DUF748 DOMAIN-CONTAINING PROTEIN"/>
    <property type="match status" value="1"/>
</dbReference>
<evidence type="ECO:0000256" key="2">
    <source>
        <dbReference type="SAM" id="Phobius"/>
    </source>
</evidence>
<dbReference type="GO" id="GO:0005886">
    <property type="term" value="C:plasma membrane"/>
    <property type="evidence" value="ECO:0007669"/>
    <property type="project" value="TreeGrafter"/>
</dbReference>
<dbReference type="KEGG" id="aiq:Azoinq_01985"/>
<dbReference type="InterPro" id="IPR008023">
    <property type="entry name" value="DUF748"/>
</dbReference>
<feature type="region of interest" description="Disordered" evidence="1">
    <location>
        <begin position="412"/>
        <end position="445"/>
    </location>
</feature>
<keyword evidence="4" id="KW-1185">Reference proteome</keyword>
<feature type="compositionally biased region" description="Low complexity" evidence="1">
    <location>
        <begin position="420"/>
        <end position="439"/>
    </location>
</feature>
<feature type="compositionally biased region" description="Low complexity" evidence="1">
    <location>
        <begin position="1"/>
        <end position="17"/>
    </location>
</feature>
<dbReference type="AlphaFoldDB" id="A0A975XV25"/>
<dbReference type="Pfam" id="PF05359">
    <property type="entry name" value="DUF748"/>
    <property type="match status" value="1"/>
</dbReference>
<keyword evidence="2" id="KW-0812">Transmembrane</keyword>